<organism evidence="1 2">
    <name type="scientific">Canariomyces notabilis</name>
    <dbReference type="NCBI Taxonomy" id="2074819"/>
    <lineage>
        <taxon>Eukaryota</taxon>
        <taxon>Fungi</taxon>
        <taxon>Dikarya</taxon>
        <taxon>Ascomycota</taxon>
        <taxon>Pezizomycotina</taxon>
        <taxon>Sordariomycetes</taxon>
        <taxon>Sordariomycetidae</taxon>
        <taxon>Sordariales</taxon>
        <taxon>Chaetomiaceae</taxon>
        <taxon>Canariomyces</taxon>
    </lineage>
</organism>
<dbReference type="GeneID" id="89933262"/>
<protein>
    <submittedName>
        <fullName evidence="1">Uncharacterized protein</fullName>
    </submittedName>
</protein>
<evidence type="ECO:0000313" key="2">
    <source>
        <dbReference type="Proteomes" id="UP001302812"/>
    </source>
</evidence>
<accession>A0AAN6TAH1</accession>
<name>A0AAN6TAH1_9PEZI</name>
<sequence>MAQRHCLKCPDFSRCVQSRLSSLGGSCKSETDRRCCTEQDSRCQLGARELFPRSKRQIWMYVHTYLGNIFPLLASRSAVLVSLPPTIGCIGPQPCMKFETSIKSEGARLNNSNLEQLMSPSSSKVQYHHQQNEQTLPALHSERKRDLEPGFAWLHLVSAKCRLCHSLAGVGDSLRIAARLEVGKE</sequence>
<dbReference type="RefSeq" id="XP_064667891.1">
    <property type="nucleotide sequence ID" value="XM_064809139.1"/>
</dbReference>
<reference evidence="1" key="2">
    <citation type="submission" date="2023-05" db="EMBL/GenBank/DDBJ databases">
        <authorList>
            <consortium name="Lawrence Berkeley National Laboratory"/>
            <person name="Steindorff A."/>
            <person name="Hensen N."/>
            <person name="Bonometti L."/>
            <person name="Westerberg I."/>
            <person name="Brannstrom I.O."/>
            <person name="Guillou S."/>
            <person name="Cros-Aarteil S."/>
            <person name="Calhoun S."/>
            <person name="Haridas S."/>
            <person name="Kuo A."/>
            <person name="Mondo S."/>
            <person name="Pangilinan J."/>
            <person name="Riley R."/>
            <person name="Labutti K."/>
            <person name="Andreopoulos B."/>
            <person name="Lipzen A."/>
            <person name="Chen C."/>
            <person name="Yanf M."/>
            <person name="Daum C."/>
            <person name="Ng V."/>
            <person name="Clum A."/>
            <person name="Ohm R."/>
            <person name="Martin F."/>
            <person name="Silar P."/>
            <person name="Natvig D."/>
            <person name="Lalanne C."/>
            <person name="Gautier V."/>
            <person name="Ament-Velasquez S.L."/>
            <person name="Kruys A."/>
            <person name="Hutchinson M.I."/>
            <person name="Powell A.J."/>
            <person name="Barry K."/>
            <person name="Miller A.N."/>
            <person name="Grigoriev I.V."/>
            <person name="Debuchy R."/>
            <person name="Gladieux P."/>
            <person name="Thoren M.H."/>
            <person name="Johannesson H."/>
        </authorList>
    </citation>
    <scope>NUCLEOTIDE SEQUENCE</scope>
    <source>
        <strain evidence="1">CBS 508.74</strain>
    </source>
</reference>
<dbReference type="Proteomes" id="UP001302812">
    <property type="component" value="Unassembled WGS sequence"/>
</dbReference>
<comment type="caution">
    <text evidence="1">The sequence shown here is derived from an EMBL/GenBank/DDBJ whole genome shotgun (WGS) entry which is preliminary data.</text>
</comment>
<reference evidence="1" key="1">
    <citation type="journal article" date="2023" name="Mol. Phylogenet. Evol.">
        <title>Genome-scale phylogeny and comparative genomics of the fungal order Sordariales.</title>
        <authorList>
            <person name="Hensen N."/>
            <person name="Bonometti L."/>
            <person name="Westerberg I."/>
            <person name="Brannstrom I.O."/>
            <person name="Guillou S."/>
            <person name="Cros-Aarteil S."/>
            <person name="Calhoun S."/>
            <person name="Haridas S."/>
            <person name="Kuo A."/>
            <person name="Mondo S."/>
            <person name="Pangilinan J."/>
            <person name="Riley R."/>
            <person name="LaButti K."/>
            <person name="Andreopoulos B."/>
            <person name="Lipzen A."/>
            <person name="Chen C."/>
            <person name="Yan M."/>
            <person name="Daum C."/>
            <person name="Ng V."/>
            <person name="Clum A."/>
            <person name="Steindorff A."/>
            <person name="Ohm R.A."/>
            <person name="Martin F."/>
            <person name="Silar P."/>
            <person name="Natvig D.O."/>
            <person name="Lalanne C."/>
            <person name="Gautier V."/>
            <person name="Ament-Velasquez S.L."/>
            <person name="Kruys A."/>
            <person name="Hutchinson M.I."/>
            <person name="Powell A.J."/>
            <person name="Barry K."/>
            <person name="Miller A.N."/>
            <person name="Grigoriev I.V."/>
            <person name="Debuchy R."/>
            <person name="Gladieux P."/>
            <person name="Hiltunen Thoren M."/>
            <person name="Johannesson H."/>
        </authorList>
    </citation>
    <scope>NUCLEOTIDE SEQUENCE</scope>
    <source>
        <strain evidence="1">CBS 508.74</strain>
    </source>
</reference>
<gene>
    <name evidence="1" type="ORF">N656DRAFT_289748</name>
</gene>
<proteinExistence type="predicted"/>
<dbReference type="EMBL" id="MU853351">
    <property type="protein sequence ID" value="KAK4110321.1"/>
    <property type="molecule type" value="Genomic_DNA"/>
</dbReference>
<dbReference type="AlphaFoldDB" id="A0AAN6TAH1"/>
<evidence type="ECO:0000313" key="1">
    <source>
        <dbReference type="EMBL" id="KAK4110321.1"/>
    </source>
</evidence>
<keyword evidence="2" id="KW-1185">Reference proteome</keyword>